<dbReference type="AlphaFoldDB" id="A0A1N6VGW2"/>
<proteinExistence type="predicted"/>
<organism evidence="1 2">
    <name type="scientific">Haladaptatus litoreus</name>
    <dbReference type="NCBI Taxonomy" id="553468"/>
    <lineage>
        <taxon>Archaea</taxon>
        <taxon>Methanobacteriati</taxon>
        <taxon>Methanobacteriota</taxon>
        <taxon>Stenosarchaea group</taxon>
        <taxon>Halobacteria</taxon>
        <taxon>Halobacteriales</taxon>
        <taxon>Haladaptataceae</taxon>
        <taxon>Haladaptatus</taxon>
    </lineage>
</organism>
<dbReference type="PANTHER" id="PTHR43649">
    <property type="entry name" value="ARABINOSE-BINDING PROTEIN-RELATED"/>
    <property type="match status" value="1"/>
</dbReference>
<evidence type="ECO:0000313" key="2">
    <source>
        <dbReference type="Proteomes" id="UP000186914"/>
    </source>
</evidence>
<keyword evidence="2" id="KW-1185">Reference proteome</keyword>
<dbReference type="InterPro" id="IPR050490">
    <property type="entry name" value="Bact_solute-bd_prot1"/>
</dbReference>
<dbReference type="OrthoDB" id="328108at2157"/>
<dbReference type="Gene3D" id="3.40.190.10">
    <property type="entry name" value="Periplasmic binding protein-like II"/>
    <property type="match status" value="2"/>
</dbReference>
<dbReference type="Pfam" id="PF01547">
    <property type="entry name" value="SBP_bac_1"/>
    <property type="match status" value="1"/>
</dbReference>
<name>A0A1N6VGW2_9EURY</name>
<reference evidence="2" key="1">
    <citation type="submission" date="2017-01" db="EMBL/GenBank/DDBJ databases">
        <authorList>
            <person name="Varghese N."/>
            <person name="Submissions S."/>
        </authorList>
    </citation>
    <scope>NUCLEOTIDE SEQUENCE [LARGE SCALE GENOMIC DNA]</scope>
    <source>
        <strain evidence="2">CGMCC 1.7737</strain>
    </source>
</reference>
<dbReference type="PANTHER" id="PTHR43649:SF12">
    <property type="entry name" value="DIACETYLCHITOBIOSE BINDING PROTEIN DASA"/>
    <property type="match status" value="1"/>
</dbReference>
<dbReference type="Proteomes" id="UP000186914">
    <property type="component" value="Unassembled WGS sequence"/>
</dbReference>
<gene>
    <name evidence="1" type="ORF">SAMN05421858_0350</name>
</gene>
<evidence type="ECO:0000313" key="1">
    <source>
        <dbReference type="EMBL" id="SIQ76999.1"/>
    </source>
</evidence>
<sequence>MGMQNETIRRVSRRDFLKTTGAIGGGAIIGQSASAQNTPISVQWGADADLASVSGTLQQLLWEAGLPRNISIDIIAGTEETDIREEQYTRWLSGNLSEPDMMLTDSGWTLNFVVRDQLLALDQHLSESVRNRVKNGYFEASVSTATGPDGNLYAVPLYPDFGMMLYRKDLVEQAGYDPEGENWAENSITWEKFSRATKDAMEQSGVPYGFTFQASLYEGLPCCDFNEFISTWGGAYFGGRKYLFGPIGERPVTIADPAVVNSIRMIRTFLRGQDDPFALDGYAGSIAPTGVLQWNEDTSFGPFGAGDAVMHRNWPYAINSAGAESALGDRLGVMPIPYAHTEKQSTYGVGGSTSALGGWHMAINPNSAKIDAAIQVLEAMTDDRIQLMLFEEIGLLPPEVSVLESQAAKQIPIMGSHVETLRRAGENAMPRPVTVAWAQESTKTAELVHTSYSGEMAPDAAMQELQSQLEEIEQYNRL</sequence>
<dbReference type="InterPro" id="IPR006059">
    <property type="entry name" value="SBP"/>
</dbReference>
<dbReference type="SUPFAM" id="SSF53850">
    <property type="entry name" value="Periplasmic binding protein-like II"/>
    <property type="match status" value="1"/>
</dbReference>
<dbReference type="NCBIfam" id="TIGR01409">
    <property type="entry name" value="TAT_signal_seq"/>
    <property type="match status" value="1"/>
</dbReference>
<dbReference type="InterPro" id="IPR019546">
    <property type="entry name" value="TAT_signal_bac_arc"/>
</dbReference>
<protein>
    <submittedName>
        <fullName evidence="1">Tat (Twin-arginine translocation) pathway signal sequence</fullName>
    </submittedName>
</protein>
<dbReference type="PROSITE" id="PS51318">
    <property type="entry name" value="TAT"/>
    <property type="match status" value="1"/>
</dbReference>
<accession>A0A1N6VGW2</accession>
<dbReference type="InterPro" id="IPR006311">
    <property type="entry name" value="TAT_signal"/>
</dbReference>
<dbReference type="EMBL" id="FTNO01000001">
    <property type="protein sequence ID" value="SIQ76999.1"/>
    <property type="molecule type" value="Genomic_DNA"/>
</dbReference>